<feature type="disulfide bond" evidence="7">
    <location>
        <begin position="461"/>
        <end position="479"/>
    </location>
</feature>
<keyword evidence="4 7" id="KW-0722">Serine protease inhibitor</keyword>
<feature type="disulfide bond" evidence="7">
    <location>
        <begin position="451"/>
        <end position="466"/>
    </location>
</feature>
<name>A0ABD0SCY4_LOXSC</name>
<keyword evidence="3 7" id="KW-0646">Protease inhibitor</keyword>
<dbReference type="Pfam" id="PF05375">
    <property type="entry name" value="Pacifastin_I"/>
    <property type="match status" value="4"/>
</dbReference>
<evidence type="ECO:0000259" key="9">
    <source>
        <dbReference type="PROSITE" id="PS51446"/>
    </source>
</evidence>
<keyword evidence="12" id="KW-1185">Reference proteome</keyword>
<feature type="signal peptide" evidence="8">
    <location>
        <begin position="1"/>
        <end position="22"/>
    </location>
</feature>
<protein>
    <recommendedName>
        <fullName evidence="9">Pacifastin domain-containing protein</fullName>
    </recommendedName>
</protein>
<comment type="caution">
    <text evidence="10">The sequence shown here is derived from an EMBL/GenBank/DDBJ whole genome shotgun (WGS) entry which is preliminary data.</text>
</comment>
<evidence type="ECO:0000256" key="6">
    <source>
        <dbReference type="ARBA" id="ARBA00029459"/>
    </source>
</evidence>
<gene>
    <name evidence="11" type="ORF">ABMA27_008857</name>
    <name evidence="10" type="ORF">ABMA28_009151</name>
</gene>
<dbReference type="InterPro" id="IPR036201">
    <property type="entry name" value="Pacifastin_dom_sf"/>
</dbReference>
<evidence type="ECO:0000256" key="4">
    <source>
        <dbReference type="ARBA" id="ARBA00022900"/>
    </source>
</evidence>
<feature type="site" description="Reactive bond" evidence="7">
    <location>
        <begin position="270"/>
        <end position="271"/>
    </location>
</feature>
<evidence type="ECO:0000256" key="7">
    <source>
        <dbReference type="PROSITE-ProRule" id="PRU00776"/>
    </source>
</evidence>
<feature type="disulfide bond" evidence="7">
    <location>
        <begin position="255"/>
        <end position="273"/>
    </location>
</feature>
<evidence type="ECO:0000313" key="13">
    <source>
        <dbReference type="Proteomes" id="UP001549921"/>
    </source>
</evidence>
<dbReference type="SUPFAM" id="SSF57283">
    <property type="entry name" value="PMP inhibitors"/>
    <property type="match status" value="4"/>
</dbReference>
<dbReference type="PROSITE" id="PS51446">
    <property type="entry name" value="PACIFASTIN"/>
    <property type="match status" value="2"/>
</dbReference>
<evidence type="ECO:0000313" key="12">
    <source>
        <dbReference type="Proteomes" id="UP001549920"/>
    </source>
</evidence>
<organism evidence="10 13">
    <name type="scientific">Loxostege sticticalis</name>
    <name type="common">Beet webworm moth</name>
    <dbReference type="NCBI Taxonomy" id="481309"/>
    <lineage>
        <taxon>Eukaryota</taxon>
        <taxon>Metazoa</taxon>
        <taxon>Ecdysozoa</taxon>
        <taxon>Arthropoda</taxon>
        <taxon>Hexapoda</taxon>
        <taxon>Insecta</taxon>
        <taxon>Pterygota</taxon>
        <taxon>Neoptera</taxon>
        <taxon>Endopterygota</taxon>
        <taxon>Lepidoptera</taxon>
        <taxon>Glossata</taxon>
        <taxon>Ditrysia</taxon>
        <taxon>Pyraloidea</taxon>
        <taxon>Crambidae</taxon>
        <taxon>Pyraustinae</taxon>
        <taxon>Loxostege</taxon>
    </lineage>
</organism>
<reference evidence="12 13" key="1">
    <citation type="submission" date="2024-06" db="EMBL/GenBank/DDBJ databases">
        <title>A chromosome-level genome assembly of beet webworm, Loxostege sticticalis.</title>
        <authorList>
            <person name="Zhang Y."/>
        </authorList>
    </citation>
    <scope>NUCLEOTIDE SEQUENCE [LARGE SCALE GENOMIC DNA]</scope>
    <source>
        <strain evidence="11">AQ026</strain>
        <strain evidence="10">AQ028</strain>
        <tissue evidence="10">Male pupae</tissue>
        <tissue evidence="11">Whole body</tissue>
    </source>
</reference>
<feature type="disulfide bond" evidence="7">
    <location>
        <begin position="464"/>
        <end position="474"/>
    </location>
</feature>
<evidence type="ECO:0000313" key="11">
    <source>
        <dbReference type="EMBL" id="KAL0861296.1"/>
    </source>
</evidence>
<comment type="similarity">
    <text evidence="6 7">Belongs to the protease inhibitor I19 family.</text>
</comment>
<feature type="domain" description="Pacifastin" evidence="9">
    <location>
        <begin position="242"/>
        <end position="276"/>
    </location>
</feature>
<feature type="disulfide bond" evidence="7">
    <location>
        <begin position="258"/>
        <end position="268"/>
    </location>
</feature>
<dbReference type="EMBL" id="JBEDNZ010000023">
    <property type="protein sequence ID" value="KAL0811707.1"/>
    <property type="molecule type" value="Genomic_DNA"/>
</dbReference>
<dbReference type="Proteomes" id="UP001549921">
    <property type="component" value="Unassembled WGS sequence"/>
</dbReference>
<keyword evidence="2" id="KW-0964">Secreted</keyword>
<dbReference type="GO" id="GO:0004867">
    <property type="term" value="F:serine-type endopeptidase inhibitor activity"/>
    <property type="evidence" value="ECO:0007669"/>
    <property type="project" value="UniProtKB-UniRule"/>
</dbReference>
<dbReference type="EMBL" id="JBEUOH010000023">
    <property type="protein sequence ID" value="KAL0861296.1"/>
    <property type="molecule type" value="Genomic_DNA"/>
</dbReference>
<keyword evidence="8" id="KW-0732">Signal</keyword>
<evidence type="ECO:0000313" key="10">
    <source>
        <dbReference type="EMBL" id="KAL0811707.1"/>
    </source>
</evidence>
<accession>A0ABD0SCY4</accession>
<evidence type="ECO:0000256" key="8">
    <source>
        <dbReference type="SAM" id="SignalP"/>
    </source>
</evidence>
<evidence type="ECO:0000256" key="3">
    <source>
        <dbReference type="ARBA" id="ARBA00022690"/>
    </source>
</evidence>
<comment type="caution">
    <text evidence="7">Lacks conserved residue(s) required for the propagation of feature annotation.</text>
</comment>
<proteinExistence type="inferred from homology"/>
<evidence type="ECO:0000256" key="2">
    <source>
        <dbReference type="ARBA" id="ARBA00022525"/>
    </source>
</evidence>
<dbReference type="Proteomes" id="UP001549920">
    <property type="component" value="Unassembled WGS sequence"/>
</dbReference>
<dbReference type="GO" id="GO:0005576">
    <property type="term" value="C:extracellular region"/>
    <property type="evidence" value="ECO:0007669"/>
    <property type="project" value="UniProtKB-SubCell"/>
</dbReference>
<dbReference type="AlphaFoldDB" id="A0ABD0SCY4"/>
<evidence type="ECO:0000256" key="5">
    <source>
        <dbReference type="ARBA" id="ARBA00023157"/>
    </source>
</evidence>
<sequence length="485" mass="54558">MVITKEIFLLLLQFFLVDMIRHEKPVAEVTWRGKCVKNSYALNDCNWCRCKSHQYVCTARVCGDVDMFGHFNDAIQDIDVGMEGRGSWRSTKLACEPGVQYRRGALLCVCTDDGTWPNPVCRDIFRVLHPVEKTDETEVAGQKCSASKLYLFGCNVCFCPSTERLDPELCTKKKCTEKDPVMLGNGEKNSIEESDDQKLEIYAECRPDHTYKLGCKTCQCLRNNRLLCGNCTSNGKVAQSFCKEVKPGHTFSRDCNLCYCDEKGFAYCTTKKCLQKNGLTFSFDIANSNEVETDDIFDEENCIPGRAYKQDCNDCICFLKDGKKFFGCTLKLCGRSEKSLSAFQMDCVKGTVYELNCLICHCDEIRGVKAQLCHVNRECTTRDAIKESRSFDLDSLHGYCEPMHVYKKDCNTCHCLSDGKTVRCTSYTCAKVSTAPLAVDIVPVSQKGSPCPKGLSYKIDCNYCFCLSNGNAICTTADCRKHKLI</sequence>
<feature type="chain" id="PRO_5044722634" description="Pacifastin domain-containing protein" evidence="8">
    <location>
        <begin position="23"/>
        <end position="485"/>
    </location>
</feature>
<evidence type="ECO:0000256" key="1">
    <source>
        <dbReference type="ARBA" id="ARBA00004613"/>
    </source>
</evidence>
<feature type="domain" description="Pacifastin" evidence="9">
    <location>
        <begin position="448"/>
        <end position="482"/>
    </location>
</feature>
<keyword evidence="5 7" id="KW-1015">Disulfide bond</keyword>
<dbReference type="InterPro" id="IPR008037">
    <property type="entry name" value="Pacifastin_dom"/>
</dbReference>
<comment type="subcellular location">
    <subcellularLocation>
        <location evidence="1">Secreted</location>
    </subcellularLocation>
</comment>